<evidence type="ECO:0000256" key="3">
    <source>
        <dbReference type="ARBA" id="ARBA00023125"/>
    </source>
</evidence>
<dbReference type="InterPro" id="IPR050950">
    <property type="entry name" value="HTH-type_LysR_regulators"/>
</dbReference>
<evidence type="ECO:0000313" key="6">
    <source>
        <dbReference type="EMBL" id="PIT38807.1"/>
    </source>
</evidence>
<name>A0A2N9X6K4_9NEIS</name>
<dbReference type="EMBL" id="MEIL01000029">
    <property type="protein sequence ID" value="PIT38807.1"/>
    <property type="molecule type" value="Genomic_DNA"/>
</dbReference>
<dbReference type="SUPFAM" id="SSF46785">
    <property type="entry name" value="Winged helix' DNA-binding domain"/>
    <property type="match status" value="1"/>
</dbReference>
<dbReference type="InterPro" id="IPR000847">
    <property type="entry name" value="LysR_HTH_N"/>
</dbReference>
<dbReference type="AlphaFoldDB" id="A0A2N9X6K4"/>
<dbReference type="CDD" id="cd05466">
    <property type="entry name" value="PBP2_LTTR_substrate"/>
    <property type="match status" value="1"/>
</dbReference>
<comment type="similarity">
    <text evidence="1">Belongs to the LysR transcriptional regulatory family.</text>
</comment>
<dbReference type="RefSeq" id="WP_100152666.1">
    <property type="nucleotide sequence ID" value="NZ_MEIL01000029.1"/>
</dbReference>
<dbReference type="Pfam" id="PF00126">
    <property type="entry name" value="HTH_1"/>
    <property type="match status" value="1"/>
</dbReference>
<dbReference type="PANTHER" id="PTHR30419">
    <property type="entry name" value="HTH-TYPE TRANSCRIPTIONAL REGULATOR YBHD"/>
    <property type="match status" value="1"/>
</dbReference>
<dbReference type="InterPro" id="IPR036390">
    <property type="entry name" value="WH_DNA-bd_sf"/>
</dbReference>
<organism evidence="6 7">
    <name type="scientific">Snodgrassella alvi</name>
    <dbReference type="NCBI Taxonomy" id="1196083"/>
    <lineage>
        <taxon>Bacteria</taxon>
        <taxon>Pseudomonadati</taxon>
        <taxon>Pseudomonadota</taxon>
        <taxon>Betaproteobacteria</taxon>
        <taxon>Neisseriales</taxon>
        <taxon>Neisseriaceae</taxon>
        <taxon>Snodgrassella</taxon>
    </lineage>
</organism>
<dbReference type="Pfam" id="PF03466">
    <property type="entry name" value="LysR_substrate"/>
    <property type="match status" value="1"/>
</dbReference>
<evidence type="ECO:0000259" key="5">
    <source>
        <dbReference type="PROSITE" id="PS50931"/>
    </source>
</evidence>
<dbReference type="Gene3D" id="1.10.10.10">
    <property type="entry name" value="Winged helix-like DNA-binding domain superfamily/Winged helix DNA-binding domain"/>
    <property type="match status" value="1"/>
</dbReference>
<evidence type="ECO:0000256" key="1">
    <source>
        <dbReference type="ARBA" id="ARBA00009437"/>
    </source>
</evidence>
<keyword evidence="7" id="KW-1185">Reference proteome</keyword>
<dbReference type="GO" id="GO:0005829">
    <property type="term" value="C:cytosol"/>
    <property type="evidence" value="ECO:0007669"/>
    <property type="project" value="TreeGrafter"/>
</dbReference>
<dbReference type="InterPro" id="IPR036388">
    <property type="entry name" value="WH-like_DNA-bd_sf"/>
</dbReference>
<accession>A0A2N9X6K4</accession>
<reference evidence="6" key="1">
    <citation type="journal article" date="2017" name="MBio">
        <title>Type VI secretion-mediated competition in the bee gut microbiome.</title>
        <authorList>
            <person name="Steele M.I."/>
            <person name="Kwong W.K."/>
            <person name="Powell J.E."/>
            <person name="Whiteley M."/>
            <person name="Moran N.A."/>
        </authorList>
    </citation>
    <scope>NUCLEOTIDE SEQUENCE [LARGE SCALE GENOMIC DNA]</scope>
    <source>
        <strain evidence="6">WkB273</strain>
    </source>
</reference>
<keyword evidence="4" id="KW-0804">Transcription</keyword>
<dbReference type="InterPro" id="IPR005119">
    <property type="entry name" value="LysR_subst-bd"/>
</dbReference>
<gene>
    <name evidence="6" type="ORF">BHC54_09955</name>
</gene>
<evidence type="ECO:0000256" key="4">
    <source>
        <dbReference type="ARBA" id="ARBA00023163"/>
    </source>
</evidence>
<dbReference type="Proteomes" id="UP000230202">
    <property type="component" value="Unassembled WGS sequence"/>
</dbReference>
<protein>
    <submittedName>
        <fullName evidence="6">LysR family transcriptional regulator</fullName>
    </submittedName>
</protein>
<keyword evidence="3" id="KW-0238">DNA-binding</keyword>
<dbReference type="SUPFAM" id="SSF53850">
    <property type="entry name" value="Periplasmic binding protein-like II"/>
    <property type="match status" value="1"/>
</dbReference>
<proteinExistence type="inferred from homology"/>
<evidence type="ECO:0000256" key="2">
    <source>
        <dbReference type="ARBA" id="ARBA00023015"/>
    </source>
</evidence>
<dbReference type="GO" id="GO:0003677">
    <property type="term" value="F:DNA binding"/>
    <property type="evidence" value="ECO:0007669"/>
    <property type="project" value="UniProtKB-KW"/>
</dbReference>
<dbReference type="PROSITE" id="PS50931">
    <property type="entry name" value="HTH_LYSR"/>
    <property type="match status" value="1"/>
</dbReference>
<feature type="domain" description="HTH lysR-type" evidence="5">
    <location>
        <begin position="1"/>
        <end position="58"/>
    </location>
</feature>
<sequence>MDIKVLRYFLALTREESISAAADYLHLTQPTLSRQLIELEEELGCTLFVRGRRRITLTEEGIHLRQRAEQILELVHKTESEFHHLDKSLHGDIYIGCGETDALRPVVGVIKMMQKDYPRIRFHIFSGNANDVTERLDKGLLDFGVLIDPARVDKYDSICLPQKDRWGVLMRKDNALAERDFIQPQDLWGLPLIMSRQKYVSNSIASWIKKDYDQLNVVATYNLIFNAALLVEQNVGYALCLDKLINTSGNSVFCFRPLHPLLEVDVNIVWKRFQLFSKVSMLFLQRLKEVFSI</sequence>
<dbReference type="PRINTS" id="PR00039">
    <property type="entry name" value="HTHLYSR"/>
</dbReference>
<dbReference type="GO" id="GO:0003700">
    <property type="term" value="F:DNA-binding transcription factor activity"/>
    <property type="evidence" value="ECO:0007669"/>
    <property type="project" value="InterPro"/>
</dbReference>
<dbReference type="Gene3D" id="3.40.190.290">
    <property type="match status" value="1"/>
</dbReference>
<dbReference type="PANTHER" id="PTHR30419:SF8">
    <property type="entry name" value="NITROGEN ASSIMILATION TRANSCRIPTIONAL ACTIVATOR-RELATED"/>
    <property type="match status" value="1"/>
</dbReference>
<comment type="caution">
    <text evidence="6">The sequence shown here is derived from an EMBL/GenBank/DDBJ whole genome shotgun (WGS) entry which is preliminary data.</text>
</comment>
<dbReference type="FunFam" id="1.10.10.10:FF:000001">
    <property type="entry name" value="LysR family transcriptional regulator"/>
    <property type="match status" value="1"/>
</dbReference>
<keyword evidence="2" id="KW-0805">Transcription regulation</keyword>
<evidence type="ECO:0000313" key="7">
    <source>
        <dbReference type="Proteomes" id="UP000230202"/>
    </source>
</evidence>